<protein>
    <submittedName>
        <fullName evidence="2">Uncharacterized protein</fullName>
    </submittedName>
</protein>
<organism evidence="2 3">
    <name type="scientific">Sporormia fimetaria CBS 119925</name>
    <dbReference type="NCBI Taxonomy" id="1340428"/>
    <lineage>
        <taxon>Eukaryota</taxon>
        <taxon>Fungi</taxon>
        <taxon>Dikarya</taxon>
        <taxon>Ascomycota</taxon>
        <taxon>Pezizomycotina</taxon>
        <taxon>Dothideomycetes</taxon>
        <taxon>Pleosporomycetidae</taxon>
        <taxon>Pleosporales</taxon>
        <taxon>Sporormiaceae</taxon>
        <taxon>Sporormia</taxon>
    </lineage>
</organism>
<name>A0A6A6VBC6_9PLEO</name>
<gene>
    <name evidence="2" type="ORF">M011DRAFT_486254</name>
</gene>
<evidence type="ECO:0000313" key="3">
    <source>
        <dbReference type="Proteomes" id="UP000799440"/>
    </source>
</evidence>
<keyword evidence="3" id="KW-1185">Reference proteome</keyword>
<evidence type="ECO:0000313" key="2">
    <source>
        <dbReference type="EMBL" id="KAF2747855.1"/>
    </source>
</evidence>
<proteinExistence type="predicted"/>
<feature type="region of interest" description="Disordered" evidence="1">
    <location>
        <begin position="1"/>
        <end position="34"/>
    </location>
</feature>
<dbReference type="AlphaFoldDB" id="A0A6A6VBC6"/>
<reference evidence="2" key="1">
    <citation type="journal article" date="2020" name="Stud. Mycol.">
        <title>101 Dothideomycetes genomes: a test case for predicting lifestyles and emergence of pathogens.</title>
        <authorList>
            <person name="Haridas S."/>
            <person name="Albert R."/>
            <person name="Binder M."/>
            <person name="Bloem J."/>
            <person name="Labutti K."/>
            <person name="Salamov A."/>
            <person name="Andreopoulos B."/>
            <person name="Baker S."/>
            <person name="Barry K."/>
            <person name="Bills G."/>
            <person name="Bluhm B."/>
            <person name="Cannon C."/>
            <person name="Castanera R."/>
            <person name="Culley D."/>
            <person name="Daum C."/>
            <person name="Ezra D."/>
            <person name="Gonzalez J."/>
            <person name="Henrissat B."/>
            <person name="Kuo A."/>
            <person name="Liang C."/>
            <person name="Lipzen A."/>
            <person name="Lutzoni F."/>
            <person name="Magnuson J."/>
            <person name="Mondo S."/>
            <person name="Nolan M."/>
            <person name="Ohm R."/>
            <person name="Pangilinan J."/>
            <person name="Park H.-J."/>
            <person name="Ramirez L."/>
            <person name="Alfaro M."/>
            <person name="Sun H."/>
            <person name="Tritt A."/>
            <person name="Yoshinaga Y."/>
            <person name="Zwiers L.-H."/>
            <person name="Turgeon B."/>
            <person name="Goodwin S."/>
            <person name="Spatafora J."/>
            <person name="Crous P."/>
            <person name="Grigoriev I."/>
        </authorList>
    </citation>
    <scope>NUCLEOTIDE SEQUENCE</scope>
    <source>
        <strain evidence="2">CBS 119925</strain>
    </source>
</reference>
<accession>A0A6A6VBC6</accession>
<sequence>MTETNAGGPATPVVGIDDETLTSSAPRNKKRRASRELCRTLETTPPVLTPPQQAQLLGPQSYIHGFFQGLPNPQLILDVDPFKPLKERAENIISMGPKVRIFGDLCQLVQEIKEPALAESASLDLRGYCHAALKSVSTRITWYIYRHREARHPNLRRFSESYYLWDAMVAILDTMSDEERALQRPMIKTH</sequence>
<evidence type="ECO:0000256" key="1">
    <source>
        <dbReference type="SAM" id="MobiDB-lite"/>
    </source>
</evidence>
<dbReference type="EMBL" id="MU006571">
    <property type="protein sequence ID" value="KAF2747855.1"/>
    <property type="molecule type" value="Genomic_DNA"/>
</dbReference>
<dbReference type="Proteomes" id="UP000799440">
    <property type="component" value="Unassembled WGS sequence"/>
</dbReference>